<name>A0A4P7Y6D5_PSEVE</name>
<accession>A0A4P7Y6D5</accession>
<sequence length="110" mass="12564">MSEVKRYHVTETGLVEGESLGRLSVVLAADFDRVTAERDAALAELGRYQSLFNQAQKAIDRLNELHRKRMAEIGRRLTAADERADVLEGLLNRAIELLRGVPYWRPFRAR</sequence>
<gene>
    <name evidence="1" type="ORF">E4167_17625</name>
</gene>
<organism evidence="1 2">
    <name type="scientific">Pseudomonas veronii</name>
    <dbReference type="NCBI Taxonomy" id="76761"/>
    <lineage>
        <taxon>Bacteria</taxon>
        <taxon>Pseudomonadati</taxon>
        <taxon>Pseudomonadota</taxon>
        <taxon>Gammaproteobacteria</taxon>
        <taxon>Pseudomonadales</taxon>
        <taxon>Pseudomonadaceae</taxon>
        <taxon>Pseudomonas</taxon>
    </lineage>
</organism>
<reference evidence="2" key="1">
    <citation type="submission" date="2019-04" db="EMBL/GenBank/DDBJ databases">
        <title>Complete genome sequence of Pseudomonas veronii strain PVy, a versatile degrader capable of using multiple contaminants as sole carbon sources.</title>
        <authorList>
            <person name="Lopez-Echartea E."/>
            <person name="Ridl J."/>
            <person name="Pajer P."/>
            <person name="Strejcek M."/>
            <person name="Suman J."/>
            <person name="Uhlik O."/>
        </authorList>
    </citation>
    <scope>NUCLEOTIDE SEQUENCE [LARGE SCALE GENOMIC DNA]</scope>
    <source>
        <strain evidence="2">Pvy</strain>
    </source>
</reference>
<evidence type="ECO:0000313" key="2">
    <source>
        <dbReference type="Proteomes" id="UP000298274"/>
    </source>
</evidence>
<evidence type="ECO:0000313" key="1">
    <source>
        <dbReference type="EMBL" id="QCG66577.1"/>
    </source>
</evidence>
<protein>
    <submittedName>
        <fullName evidence="1">Uncharacterized protein</fullName>
    </submittedName>
</protein>
<dbReference type="Proteomes" id="UP000298274">
    <property type="component" value="Chromosome"/>
</dbReference>
<dbReference type="EMBL" id="CP039631">
    <property type="protein sequence ID" value="QCG66577.1"/>
    <property type="molecule type" value="Genomic_DNA"/>
</dbReference>
<dbReference type="AlphaFoldDB" id="A0A4P7Y6D5"/>
<dbReference type="RefSeq" id="WP_141123280.1">
    <property type="nucleotide sequence ID" value="NZ_CP039631.3"/>
</dbReference>
<proteinExistence type="predicted"/>